<dbReference type="InterPro" id="IPR003848">
    <property type="entry name" value="DUF218"/>
</dbReference>
<reference evidence="2" key="1">
    <citation type="submission" date="2021-01" db="EMBL/GenBank/DDBJ databases">
        <title>Whole genome shotgun sequence of Demequina activiva NBRC 110675.</title>
        <authorList>
            <person name="Komaki H."/>
            <person name="Tamura T."/>
        </authorList>
    </citation>
    <scope>NUCLEOTIDE SEQUENCE</scope>
    <source>
        <strain evidence="2">NBRC 110675</strain>
    </source>
</reference>
<feature type="domain" description="DUF218" evidence="1">
    <location>
        <begin position="35"/>
        <end position="149"/>
    </location>
</feature>
<protein>
    <recommendedName>
        <fullName evidence="1">DUF218 domain-containing protein</fullName>
    </recommendedName>
</protein>
<evidence type="ECO:0000313" key="2">
    <source>
        <dbReference type="EMBL" id="GIG53798.1"/>
    </source>
</evidence>
<dbReference type="RefSeq" id="WP_203653222.1">
    <property type="nucleotide sequence ID" value="NZ_BONR01000001.1"/>
</dbReference>
<keyword evidence="3" id="KW-1185">Reference proteome</keyword>
<gene>
    <name evidence="2" type="ORF">Dac01nite_05500</name>
</gene>
<name>A0A919Q3K6_9MICO</name>
<dbReference type="AlphaFoldDB" id="A0A919Q3K6"/>
<accession>A0A919Q3K6</accession>
<sequence length="183" mass="19464">MRRWLVGAGVAAVAIALAGIPVYVLPATDEPGLVDVIFVIGPPTDARMDVALGMAEQGHSDALMVSLDPAESDEYPQAARVCAGDWGDALPADATVLCMKPDPFTTRGEARDLDAAMAAQGWESAAVVTLTPHVSRARMIMERCDTGEVSMIDSGEALAPWYWVYHYAYQSAGYAKAFVLQGC</sequence>
<evidence type="ECO:0000313" key="3">
    <source>
        <dbReference type="Proteomes" id="UP000652354"/>
    </source>
</evidence>
<evidence type="ECO:0000259" key="1">
    <source>
        <dbReference type="Pfam" id="PF02698"/>
    </source>
</evidence>
<dbReference type="Proteomes" id="UP000652354">
    <property type="component" value="Unassembled WGS sequence"/>
</dbReference>
<dbReference type="Pfam" id="PF02698">
    <property type="entry name" value="DUF218"/>
    <property type="match status" value="1"/>
</dbReference>
<comment type="caution">
    <text evidence="2">The sequence shown here is derived from an EMBL/GenBank/DDBJ whole genome shotgun (WGS) entry which is preliminary data.</text>
</comment>
<proteinExistence type="predicted"/>
<dbReference type="EMBL" id="BONR01000001">
    <property type="protein sequence ID" value="GIG53798.1"/>
    <property type="molecule type" value="Genomic_DNA"/>
</dbReference>
<organism evidence="2 3">
    <name type="scientific">Demequina activiva</name>
    <dbReference type="NCBI Taxonomy" id="1582364"/>
    <lineage>
        <taxon>Bacteria</taxon>
        <taxon>Bacillati</taxon>
        <taxon>Actinomycetota</taxon>
        <taxon>Actinomycetes</taxon>
        <taxon>Micrococcales</taxon>
        <taxon>Demequinaceae</taxon>
        <taxon>Demequina</taxon>
    </lineage>
</organism>